<accession>A0A5C8L0H2</accession>
<evidence type="ECO:0000259" key="2">
    <source>
        <dbReference type="Pfam" id="PF03358"/>
    </source>
</evidence>
<dbReference type="AlphaFoldDB" id="A0A5C8L0H2"/>
<evidence type="ECO:0000313" key="3">
    <source>
        <dbReference type="EMBL" id="TXK65663.1"/>
    </source>
</evidence>
<dbReference type="InterPro" id="IPR005025">
    <property type="entry name" value="FMN_Rdtase-like_dom"/>
</dbReference>
<dbReference type="EMBL" id="VRTS01000001">
    <property type="protein sequence ID" value="TXK65663.1"/>
    <property type="molecule type" value="Genomic_DNA"/>
</dbReference>
<sequence length="171" mass="18104">MSANSLPILLVVWHSQTDGTRQMVDALCEAAREESGGSIEVRCLPAAEAGPDDVLASAAVVFATPENLAAISGRLKDFFDRSYYPLLGRVPGKAYAVMVCAGSDGHNAIAQVERIATGLRMKAVAEPVLVCTHAQTPEAILTTKHLGPEQLAPCRELGRMLAAATQMGLFE</sequence>
<keyword evidence="1" id="KW-0288">FMN</keyword>
<dbReference type="RefSeq" id="WP_147890335.1">
    <property type="nucleotide sequence ID" value="NZ_VRTS01000001.1"/>
</dbReference>
<name>A0A5C8L0H2_9GAMM</name>
<dbReference type="InterPro" id="IPR029039">
    <property type="entry name" value="Flavoprotein-like_sf"/>
</dbReference>
<protein>
    <submittedName>
        <fullName evidence="3">Flavodoxin family protein</fullName>
    </submittedName>
</protein>
<dbReference type="Gene3D" id="3.40.50.360">
    <property type="match status" value="1"/>
</dbReference>
<reference evidence="3 4" key="1">
    <citation type="submission" date="2019-08" db="EMBL/GenBank/DDBJ databases">
        <authorList>
            <person name="Karlyshev A.V."/>
        </authorList>
    </citation>
    <scope>NUCLEOTIDE SEQUENCE [LARGE SCALE GENOMIC DNA]</scope>
    <source>
        <strain evidence="3 4">Alg18-2.2</strain>
    </source>
</reference>
<comment type="caution">
    <text evidence="3">The sequence shown here is derived from an EMBL/GenBank/DDBJ whole genome shotgun (WGS) entry which is preliminary data.</text>
</comment>
<feature type="domain" description="NADPH-dependent FMN reductase-like" evidence="2">
    <location>
        <begin position="53"/>
        <end position="133"/>
    </location>
</feature>
<dbReference type="GO" id="GO:0016491">
    <property type="term" value="F:oxidoreductase activity"/>
    <property type="evidence" value="ECO:0007669"/>
    <property type="project" value="InterPro"/>
</dbReference>
<keyword evidence="4" id="KW-1185">Reference proteome</keyword>
<dbReference type="Proteomes" id="UP000321248">
    <property type="component" value="Unassembled WGS sequence"/>
</dbReference>
<evidence type="ECO:0000313" key="4">
    <source>
        <dbReference type="Proteomes" id="UP000321248"/>
    </source>
</evidence>
<dbReference type="Pfam" id="PF03358">
    <property type="entry name" value="FMN_red"/>
    <property type="match status" value="1"/>
</dbReference>
<keyword evidence="1" id="KW-0285">Flavoprotein</keyword>
<evidence type="ECO:0000256" key="1">
    <source>
        <dbReference type="ARBA" id="ARBA00022643"/>
    </source>
</evidence>
<proteinExistence type="predicted"/>
<dbReference type="OrthoDB" id="5736081at2"/>
<dbReference type="SUPFAM" id="SSF52218">
    <property type="entry name" value="Flavoproteins"/>
    <property type="match status" value="1"/>
</dbReference>
<gene>
    <name evidence="3" type="ORF">FU658_00600</name>
</gene>
<organism evidence="3 4">
    <name type="scientific">Alkalisalibacterium limincola</name>
    <dbReference type="NCBI Taxonomy" id="2699169"/>
    <lineage>
        <taxon>Bacteria</taxon>
        <taxon>Pseudomonadati</taxon>
        <taxon>Pseudomonadota</taxon>
        <taxon>Gammaproteobacteria</taxon>
        <taxon>Lysobacterales</taxon>
        <taxon>Lysobacteraceae</taxon>
        <taxon>Alkalisalibacterium</taxon>
    </lineage>
</organism>